<dbReference type="SUPFAM" id="SSF53927">
    <property type="entry name" value="Cytidine deaminase-like"/>
    <property type="match status" value="1"/>
</dbReference>
<proteinExistence type="inferred from homology"/>
<gene>
    <name evidence="8" type="primary">tadA_1</name>
    <name evidence="8" type="ORF">Pmgp_00037</name>
</gene>
<evidence type="ECO:0000256" key="1">
    <source>
        <dbReference type="ARBA" id="ARBA00001947"/>
    </source>
</evidence>
<dbReference type="CDD" id="cd01286">
    <property type="entry name" value="deoxycytidylate_deaminase"/>
    <property type="match status" value="1"/>
</dbReference>
<name>A0A4Y7RZA6_9FIRM</name>
<dbReference type="PROSITE" id="PS51747">
    <property type="entry name" value="CYT_DCMP_DEAMINASES_2"/>
    <property type="match status" value="1"/>
</dbReference>
<dbReference type="Proteomes" id="UP000297597">
    <property type="component" value="Unassembled WGS sequence"/>
</dbReference>
<evidence type="ECO:0000256" key="5">
    <source>
        <dbReference type="ARBA" id="ARBA00022833"/>
    </source>
</evidence>
<dbReference type="Pfam" id="PF00383">
    <property type="entry name" value="dCMP_cyt_deam_1"/>
    <property type="match status" value="1"/>
</dbReference>
<dbReference type="GO" id="GO:0005737">
    <property type="term" value="C:cytoplasm"/>
    <property type="evidence" value="ECO:0007669"/>
    <property type="project" value="TreeGrafter"/>
</dbReference>
<dbReference type="InterPro" id="IPR015517">
    <property type="entry name" value="dCMP_deaminase-rel"/>
</dbReference>
<evidence type="ECO:0000259" key="7">
    <source>
        <dbReference type="PROSITE" id="PS51747"/>
    </source>
</evidence>
<keyword evidence="9" id="KW-1185">Reference proteome</keyword>
<comment type="cofactor">
    <cofactor evidence="1">
        <name>Zn(2+)</name>
        <dbReference type="ChEBI" id="CHEBI:29105"/>
    </cofactor>
</comment>
<evidence type="ECO:0000313" key="9">
    <source>
        <dbReference type="Proteomes" id="UP000297597"/>
    </source>
</evidence>
<reference evidence="8 9" key="1">
    <citation type="journal article" date="2018" name="Environ. Microbiol.">
        <title>Novel energy conservation strategies and behaviour of Pelotomaculum schinkii driving syntrophic propionate catabolism.</title>
        <authorList>
            <person name="Hidalgo-Ahumada C.A.P."/>
            <person name="Nobu M.K."/>
            <person name="Narihiro T."/>
            <person name="Tamaki H."/>
            <person name="Liu W.T."/>
            <person name="Kamagata Y."/>
            <person name="Stams A.J.M."/>
            <person name="Imachi H."/>
            <person name="Sousa D.Z."/>
        </authorList>
    </citation>
    <scope>NUCLEOTIDE SEQUENCE [LARGE SCALE GENOMIC DNA]</scope>
    <source>
        <strain evidence="8 9">MGP</strain>
    </source>
</reference>
<dbReference type="GO" id="GO:0052717">
    <property type="term" value="F:tRNA-specific adenosine-34 deaminase activity"/>
    <property type="evidence" value="ECO:0007669"/>
    <property type="project" value="UniProtKB-EC"/>
</dbReference>
<dbReference type="EC" id="3.5.4.33" evidence="8"/>
<dbReference type="Gene3D" id="3.40.140.10">
    <property type="entry name" value="Cytidine Deaminase, domain 2"/>
    <property type="match status" value="1"/>
</dbReference>
<evidence type="ECO:0000256" key="4">
    <source>
        <dbReference type="ARBA" id="ARBA00022801"/>
    </source>
</evidence>
<comment type="caution">
    <text evidence="8">The sequence shown here is derived from an EMBL/GenBank/DDBJ whole genome shotgun (WGS) entry which is preliminary data.</text>
</comment>
<protein>
    <submittedName>
        <fullName evidence="8">tRNA-specific adenosine deaminase</fullName>
        <ecNumber evidence="8">3.5.4.33</ecNumber>
    </submittedName>
</protein>
<organism evidence="8 9">
    <name type="scientific">Pelotomaculum propionicicum</name>
    <dbReference type="NCBI Taxonomy" id="258475"/>
    <lineage>
        <taxon>Bacteria</taxon>
        <taxon>Bacillati</taxon>
        <taxon>Bacillota</taxon>
        <taxon>Clostridia</taxon>
        <taxon>Eubacteriales</taxon>
        <taxon>Desulfotomaculaceae</taxon>
        <taxon>Pelotomaculum</taxon>
    </lineage>
</organism>
<dbReference type="GO" id="GO:0008270">
    <property type="term" value="F:zinc ion binding"/>
    <property type="evidence" value="ECO:0007669"/>
    <property type="project" value="InterPro"/>
</dbReference>
<dbReference type="OrthoDB" id="9788517at2"/>
<dbReference type="PROSITE" id="PS00903">
    <property type="entry name" value="CYT_DCMP_DEAMINASES_1"/>
    <property type="match status" value="1"/>
</dbReference>
<dbReference type="PANTHER" id="PTHR11086">
    <property type="entry name" value="DEOXYCYTIDYLATE DEAMINASE-RELATED"/>
    <property type="match status" value="1"/>
</dbReference>
<keyword evidence="4 8" id="KW-0378">Hydrolase</keyword>
<dbReference type="EMBL" id="QFFZ01000001">
    <property type="protein sequence ID" value="TEB13637.1"/>
    <property type="molecule type" value="Genomic_DNA"/>
</dbReference>
<comment type="similarity">
    <text evidence="2">Belongs to the cytidine and deoxycytidylate deaminase family.</text>
</comment>
<evidence type="ECO:0000256" key="6">
    <source>
        <dbReference type="SAM" id="MobiDB-lite"/>
    </source>
</evidence>
<evidence type="ECO:0000313" key="8">
    <source>
        <dbReference type="EMBL" id="TEB13637.1"/>
    </source>
</evidence>
<keyword evidence="3" id="KW-0479">Metal-binding</keyword>
<keyword evidence="5" id="KW-0862">Zinc</keyword>
<dbReference type="InterPro" id="IPR016192">
    <property type="entry name" value="APOBEC/CMP_deaminase_Zn-bd"/>
</dbReference>
<feature type="region of interest" description="Disordered" evidence="6">
    <location>
        <begin position="1"/>
        <end position="58"/>
    </location>
</feature>
<feature type="compositionally biased region" description="Polar residues" evidence="6">
    <location>
        <begin position="28"/>
        <end position="55"/>
    </location>
</feature>
<dbReference type="PANTHER" id="PTHR11086:SF18">
    <property type="entry name" value="DEOXYCYTIDYLATE DEAMINASE"/>
    <property type="match status" value="1"/>
</dbReference>
<evidence type="ECO:0000256" key="3">
    <source>
        <dbReference type="ARBA" id="ARBA00022723"/>
    </source>
</evidence>
<dbReference type="InterPro" id="IPR016193">
    <property type="entry name" value="Cytidine_deaminase-like"/>
</dbReference>
<dbReference type="InterPro" id="IPR002125">
    <property type="entry name" value="CMP_dCMP_dom"/>
</dbReference>
<accession>A0A4Y7RZA6</accession>
<sequence length="201" mass="21982">MEHKKQASDQNNCNIEEGHLIDGKVIPQNPTSHSSRPTSQCPTSNGPRPTSQSPTARPDWDQYFMNIANVVATRSTCLRRQVGSIVVMDKRILASGYNGAPAGLKHCLEIGCLREKQGVPSGQRHELCRGLHAEQNAIIQAAVHGIAIKGAVYYVTHQPCVLCAKILINAGIKKIVFQGEYPDPMSLALFEEAGVELVRFQ</sequence>
<dbReference type="AlphaFoldDB" id="A0A4Y7RZA6"/>
<feature type="domain" description="CMP/dCMP-type deaminase" evidence="7">
    <location>
        <begin position="59"/>
        <end position="190"/>
    </location>
</feature>
<dbReference type="GO" id="GO:0004132">
    <property type="term" value="F:dCMP deaminase activity"/>
    <property type="evidence" value="ECO:0007669"/>
    <property type="project" value="TreeGrafter"/>
</dbReference>
<dbReference type="InterPro" id="IPR035105">
    <property type="entry name" value="Deoxycytidylate_deaminase_dom"/>
</dbReference>
<evidence type="ECO:0000256" key="2">
    <source>
        <dbReference type="ARBA" id="ARBA00006576"/>
    </source>
</evidence>